<evidence type="ECO:0000259" key="1">
    <source>
        <dbReference type="PROSITE" id="PS50404"/>
    </source>
</evidence>
<evidence type="ECO:0000313" key="3">
    <source>
        <dbReference type="Proteomes" id="UP000564885"/>
    </source>
</evidence>
<dbReference type="SFLD" id="SFLDG01150">
    <property type="entry name" value="Main.1:_Beta-like"/>
    <property type="match status" value="1"/>
</dbReference>
<protein>
    <submittedName>
        <fullName evidence="2">Glutathione S-transferase family protein</fullName>
    </submittedName>
</protein>
<dbReference type="AlphaFoldDB" id="A0A849I8Q2"/>
<gene>
    <name evidence="2" type="ORF">HJG44_08220</name>
</gene>
<dbReference type="EMBL" id="JABEPP010000002">
    <property type="protein sequence ID" value="NNM72377.1"/>
    <property type="molecule type" value="Genomic_DNA"/>
</dbReference>
<dbReference type="PANTHER" id="PTHR44051">
    <property type="entry name" value="GLUTATHIONE S-TRANSFERASE-RELATED"/>
    <property type="match status" value="1"/>
</dbReference>
<dbReference type="SFLD" id="SFLDG00358">
    <property type="entry name" value="Main_(cytGST)"/>
    <property type="match status" value="1"/>
</dbReference>
<dbReference type="SUPFAM" id="SSF47616">
    <property type="entry name" value="GST C-terminal domain-like"/>
    <property type="match status" value="1"/>
</dbReference>
<evidence type="ECO:0000313" key="2">
    <source>
        <dbReference type="EMBL" id="NNM72377.1"/>
    </source>
</evidence>
<dbReference type="InterPro" id="IPR004045">
    <property type="entry name" value="Glutathione_S-Trfase_N"/>
</dbReference>
<dbReference type="GO" id="GO:0016740">
    <property type="term" value="F:transferase activity"/>
    <property type="evidence" value="ECO:0007669"/>
    <property type="project" value="UniProtKB-KW"/>
</dbReference>
<dbReference type="Proteomes" id="UP000564885">
    <property type="component" value="Unassembled WGS sequence"/>
</dbReference>
<dbReference type="Gene3D" id="3.40.30.10">
    <property type="entry name" value="Glutaredoxin"/>
    <property type="match status" value="1"/>
</dbReference>
<dbReference type="CDD" id="cd03046">
    <property type="entry name" value="GST_N_GTT1_like"/>
    <property type="match status" value="1"/>
</dbReference>
<proteinExistence type="predicted"/>
<dbReference type="InterPro" id="IPR036282">
    <property type="entry name" value="Glutathione-S-Trfase_C_sf"/>
</dbReference>
<keyword evidence="2" id="KW-0808">Transferase</keyword>
<reference evidence="2 3" key="1">
    <citation type="submission" date="2020-04" db="EMBL/GenBank/DDBJ databases">
        <title>Enterovirga sp. isolate from soil.</title>
        <authorList>
            <person name="Chea S."/>
            <person name="Kim D.-U."/>
        </authorList>
    </citation>
    <scope>NUCLEOTIDE SEQUENCE [LARGE SCALE GENOMIC DNA]</scope>
    <source>
        <strain evidence="2 3">DB1703</strain>
    </source>
</reference>
<dbReference type="Gene3D" id="1.20.1050.10">
    <property type="match status" value="1"/>
</dbReference>
<dbReference type="RefSeq" id="WP_171217854.1">
    <property type="nucleotide sequence ID" value="NZ_JABEPP010000002.1"/>
</dbReference>
<keyword evidence="3" id="KW-1185">Reference proteome</keyword>
<dbReference type="PANTHER" id="PTHR44051:SF21">
    <property type="entry name" value="GLUTATHIONE S-TRANSFERASE FAMILY PROTEIN"/>
    <property type="match status" value="1"/>
</dbReference>
<dbReference type="SFLD" id="SFLDS00019">
    <property type="entry name" value="Glutathione_Transferase_(cytos"/>
    <property type="match status" value="1"/>
</dbReference>
<dbReference type="PROSITE" id="PS50404">
    <property type="entry name" value="GST_NTER"/>
    <property type="match status" value="1"/>
</dbReference>
<dbReference type="SUPFAM" id="SSF52833">
    <property type="entry name" value="Thioredoxin-like"/>
    <property type="match status" value="1"/>
</dbReference>
<feature type="domain" description="GST N-terminal" evidence="1">
    <location>
        <begin position="1"/>
        <end position="79"/>
    </location>
</feature>
<name>A0A849I8Q2_9HYPH</name>
<dbReference type="InterPro" id="IPR036249">
    <property type="entry name" value="Thioredoxin-like_sf"/>
</dbReference>
<sequence>MITVYGAPPTRALRVVWMLEEMELPYELRAVDFARRLEDSEFMAASPTGAFPALRDGDTRLMESCAILEYLGAKFGPTPLAPGINAPNYPAYISFLHFGETSLAAPLNVTVGSRFFGPEAERENFGARLAVAKSAALLGPLSRGPYLAGDFTAADISCGWALGLGHWLGFHDRLAPPLQAYVARLAERPAYQRAMSRAQPLV</sequence>
<comment type="caution">
    <text evidence="2">The sequence shown here is derived from an EMBL/GenBank/DDBJ whole genome shotgun (WGS) entry which is preliminary data.</text>
</comment>
<organism evidence="2 3">
    <name type="scientific">Enterovirga aerilata</name>
    <dbReference type="NCBI Taxonomy" id="2730920"/>
    <lineage>
        <taxon>Bacteria</taxon>
        <taxon>Pseudomonadati</taxon>
        <taxon>Pseudomonadota</taxon>
        <taxon>Alphaproteobacteria</taxon>
        <taxon>Hyphomicrobiales</taxon>
        <taxon>Methylobacteriaceae</taxon>
        <taxon>Enterovirga</taxon>
    </lineage>
</organism>
<dbReference type="Pfam" id="PF02798">
    <property type="entry name" value="GST_N"/>
    <property type="match status" value="1"/>
</dbReference>
<accession>A0A849I8Q2</accession>
<dbReference type="InterPro" id="IPR040079">
    <property type="entry name" value="Glutathione_S-Trfase"/>
</dbReference>